<evidence type="ECO:0000256" key="1">
    <source>
        <dbReference type="ARBA" id="ARBA00022737"/>
    </source>
</evidence>
<reference evidence="5" key="1">
    <citation type="submission" date="2021-02" db="EMBL/GenBank/DDBJ databases">
        <authorList>
            <person name="Nowell W R."/>
        </authorList>
    </citation>
    <scope>NUCLEOTIDE SEQUENCE</scope>
</reference>
<name>A0A815PXX4_ADIRI</name>
<feature type="repeat" description="TPR" evidence="3">
    <location>
        <begin position="512"/>
        <end position="545"/>
    </location>
</feature>
<dbReference type="SMART" id="SM00028">
    <property type="entry name" value="TPR"/>
    <property type="match status" value="4"/>
</dbReference>
<keyword evidence="1" id="KW-0677">Repeat</keyword>
<feature type="repeat" description="TPR" evidence="3">
    <location>
        <begin position="556"/>
        <end position="589"/>
    </location>
</feature>
<dbReference type="PROSITE" id="PS50293">
    <property type="entry name" value="TPR_REGION"/>
    <property type="match status" value="1"/>
</dbReference>
<feature type="repeat" description="TPR" evidence="3">
    <location>
        <begin position="598"/>
        <end position="631"/>
    </location>
</feature>
<dbReference type="EMBL" id="CAJNOJ010000456">
    <property type="protein sequence ID" value="CAF1454779.1"/>
    <property type="molecule type" value="Genomic_DNA"/>
</dbReference>
<dbReference type="Proteomes" id="UP000663852">
    <property type="component" value="Unassembled WGS sequence"/>
</dbReference>
<evidence type="ECO:0000313" key="6">
    <source>
        <dbReference type="Proteomes" id="UP000663828"/>
    </source>
</evidence>
<evidence type="ECO:0000313" key="4">
    <source>
        <dbReference type="EMBL" id="CAF1116131.1"/>
    </source>
</evidence>
<evidence type="ECO:0000256" key="3">
    <source>
        <dbReference type="PROSITE-ProRule" id="PRU00339"/>
    </source>
</evidence>
<dbReference type="PANTHER" id="PTHR45641">
    <property type="entry name" value="TETRATRICOPEPTIDE REPEAT PROTEIN (AFU_ORTHOLOGUE AFUA_6G03870)"/>
    <property type="match status" value="1"/>
</dbReference>
<evidence type="ECO:0000256" key="2">
    <source>
        <dbReference type="ARBA" id="ARBA00022803"/>
    </source>
</evidence>
<dbReference type="PROSITE" id="PS51996">
    <property type="entry name" value="TR_MART"/>
    <property type="match status" value="1"/>
</dbReference>
<dbReference type="InterPro" id="IPR011990">
    <property type="entry name" value="TPR-like_helical_dom_sf"/>
</dbReference>
<gene>
    <name evidence="5" type="ORF">EDS130_LOCUS39759</name>
    <name evidence="4" type="ORF">XAT740_LOCUS19123</name>
</gene>
<evidence type="ECO:0000313" key="7">
    <source>
        <dbReference type="Proteomes" id="UP000663852"/>
    </source>
</evidence>
<proteinExistence type="predicted"/>
<protein>
    <submittedName>
        <fullName evidence="5">Uncharacterized protein</fullName>
    </submittedName>
</protein>
<dbReference type="SUPFAM" id="SSF56399">
    <property type="entry name" value="ADP-ribosylation"/>
    <property type="match status" value="1"/>
</dbReference>
<dbReference type="AlphaFoldDB" id="A0A815PXX4"/>
<keyword evidence="2 3" id="KW-0802">TPR repeat</keyword>
<accession>A0A815PXX4</accession>
<dbReference type="PANTHER" id="PTHR45641:SF1">
    <property type="entry name" value="AAA+ ATPASE DOMAIN-CONTAINING PROTEIN"/>
    <property type="match status" value="1"/>
</dbReference>
<organism evidence="5 7">
    <name type="scientific">Adineta ricciae</name>
    <name type="common">Rotifer</name>
    <dbReference type="NCBI Taxonomy" id="249248"/>
    <lineage>
        <taxon>Eukaryota</taxon>
        <taxon>Metazoa</taxon>
        <taxon>Spiralia</taxon>
        <taxon>Gnathifera</taxon>
        <taxon>Rotifera</taxon>
        <taxon>Eurotatoria</taxon>
        <taxon>Bdelloidea</taxon>
        <taxon>Adinetida</taxon>
        <taxon>Adinetidae</taxon>
        <taxon>Adineta</taxon>
    </lineage>
</organism>
<evidence type="ECO:0000313" key="5">
    <source>
        <dbReference type="EMBL" id="CAF1454779.1"/>
    </source>
</evidence>
<dbReference type="EMBL" id="CAJNOR010001297">
    <property type="protein sequence ID" value="CAF1116131.1"/>
    <property type="molecule type" value="Genomic_DNA"/>
</dbReference>
<comment type="caution">
    <text evidence="5">The sequence shown here is derived from an EMBL/GenBank/DDBJ whole genome shotgun (WGS) entry which is preliminary data.</text>
</comment>
<dbReference type="OrthoDB" id="7103806at2759"/>
<sequence>MALATNITIWLDQVYDVNKPTIVKRNHMVQAVHISLCKVDPYIVTFRDADLCFNYIIRMNDDDKQAVLVISCDNPANLSKRILTQCQELRQIASVYVLSITKDESGIVNSSSYMPKLCGHFTDVSELCNQLGQLPYLKNQYKEGPYRKDFSINFFPEITMSEIQYPMPIVSNNSTRQEADFMYSSFLREILIKLDSTEEEMTTFCRQQCAGNEPDLNTVDEFEQYYDAQNAIFWYTRDTFLYRLLNQALRELNVDVLYSLRYFIKDLHSQLEDRHFNQLMSNSETSSSTLPSAVYRGQLMNNKEFDQKIRHNAGGFFSVSTFLSTTPHKNLAVVYAGDGSKAEECQSVLFEIEIDQCVNKFPYTDISQISAFGNVEGEILFTMGAVFRILSVDRDDRLKTWNVRLKLTGDEDDELRTLTEHMRDDIVYPSYPLASLAKLMMRMGDTTKAERYYFEMLEHPHFISDFRNVAQIYSNLGLIYTHINKRIKADEYFRKSVDILLQHLPETDPLLASIYNNLGESHRELGSFEEALLHYNKALKNYELSDDDELHLTAIGVLYNNIGLVYSMQHRYSEALQSYEKSLKIREKCLPPNHPEIATTYNNVGLAFFHLGDYIKAKEYYTKVLQMQQCSLPQDHPDFGRTYNNFPRKNFSIKTAVYHGARRRWYQRFNEPRKSDLLLGFLTPAETAV</sequence>
<dbReference type="Gene3D" id="1.25.40.10">
    <property type="entry name" value="Tetratricopeptide repeat domain"/>
    <property type="match status" value="2"/>
</dbReference>
<dbReference type="Proteomes" id="UP000663828">
    <property type="component" value="Unassembled WGS sequence"/>
</dbReference>
<dbReference type="PROSITE" id="PS50005">
    <property type="entry name" value="TPR"/>
    <property type="match status" value="4"/>
</dbReference>
<dbReference type="Pfam" id="PF13424">
    <property type="entry name" value="TPR_12"/>
    <property type="match status" value="2"/>
</dbReference>
<keyword evidence="6" id="KW-1185">Reference proteome</keyword>
<dbReference type="InterPro" id="IPR019734">
    <property type="entry name" value="TPR_rpt"/>
</dbReference>
<dbReference type="SUPFAM" id="SSF48452">
    <property type="entry name" value="TPR-like"/>
    <property type="match status" value="1"/>
</dbReference>
<dbReference type="Gene3D" id="3.90.176.10">
    <property type="entry name" value="Toxin ADP-ribosyltransferase, Chain A, domain 1"/>
    <property type="match status" value="1"/>
</dbReference>
<feature type="repeat" description="TPR" evidence="3">
    <location>
        <begin position="470"/>
        <end position="503"/>
    </location>
</feature>